<keyword evidence="2" id="KW-1185">Reference proteome</keyword>
<protein>
    <submittedName>
        <fullName evidence="1">Uncharacterized protein</fullName>
    </submittedName>
</protein>
<proteinExistence type="predicted"/>
<name>A0ACB6QJR3_9PLEO</name>
<gene>
    <name evidence="1" type="ORF">BDR25DRAFT_345271</name>
</gene>
<dbReference type="Proteomes" id="UP000799755">
    <property type="component" value="Unassembled WGS sequence"/>
</dbReference>
<accession>A0ACB6QJR3</accession>
<dbReference type="EMBL" id="MU003522">
    <property type="protein sequence ID" value="KAF2467126.1"/>
    <property type="molecule type" value="Genomic_DNA"/>
</dbReference>
<reference evidence="1" key="1">
    <citation type="journal article" date="2020" name="Stud. Mycol.">
        <title>101 Dothideomycetes genomes: a test case for predicting lifestyles and emergence of pathogens.</title>
        <authorList>
            <person name="Haridas S."/>
            <person name="Albert R."/>
            <person name="Binder M."/>
            <person name="Bloem J."/>
            <person name="Labutti K."/>
            <person name="Salamov A."/>
            <person name="Andreopoulos B."/>
            <person name="Baker S."/>
            <person name="Barry K."/>
            <person name="Bills G."/>
            <person name="Bluhm B."/>
            <person name="Cannon C."/>
            <person name="Castanera R."/>
            <person name="Culley D."/>
            <person name="Daum C."/>
            <person name="Ezra D."/>
            <person name="Gonzalez J."/>
            <person name="Henrissat B."/>
            <person name="Kuo A."/>
            <person name="Liang C."/>
            <person name="Lipzen A."/>
            <person name="Lutzoni F."/>
            <person name="Magnuson J."/>
            <person name="Mondo S."/>
            <person name="Nolan M."/>
            <person name="Ohm R."/>
            <person name="Pangilinan J."/>
            <person name="Park H.-J."/>
            <person name="Ramirez L."/>
            <person name="Alfaro M."/>
            <person name="Sun H."/>
            <person name="Tritt A."/>
            <person name="Yoshinaga Y."/>
            <person name="Zwiers L.-H."/>
            <person name="Turgeon B."/>
            <person name="Goodwin S."/>
            <person name="Spatafora J."/>
            <person name="Crous P."/>
            <person name="Grigoriev I."/>
        </authorList>
    </citation>
    <scope>NUCLEOTIDE SEQUENCE</scope>
    <source>
        <strain evidence="1">ATCC 200398</strain>
    </source>
</reference>
<comment type="caution">
    <text evidence="1">The sequence shown here is derived from an EMBL/GenBank/DDBJ whole genome shotgun (WGS) entry which is preliminary data.</text>
</comment>
<evidence type="ECO:0000313" key="1">
    <source>
        <dbReference type="EMBL" id="KAF2467126.1"/>
    </source>
</evidence>
<organism evidence="1 2">
    <name type="scientific">Lindgomyces ingoldianus</name>
    <dbReference type="NCBI Taxonomy" id="673940"/>
    <lineage>
        <taxon>Eukaryota</taxon>
        <taxon>Fungi</taxon>
        <taxon>Dikarya</taxon>
        <taxon>Ascomycota</taxon>
        <taxon>Pezizomycotina</taxon>
        <taxon>Dothideomycetes</taxon>
        <taxon>Pleosporomycetidae</taxon>
        <taxon>Pleosporales</taxon>
        <taxon>Lindgomycetaceae</taxon>
        <taxon>Lindgomyces</taxon>
    </lineage>
</organism>
<sequence>MATQSGASNQPGKSQLPNPYAAVATLPNPYAHLLPTPPGAEGAAQGWVQDKQEEEQKQKKNGSRLLIPPCSALFFTPSHLTGHRARSSNQPQNKKPKFHGPAPKQSSTDDAASAASRAAAASRKDFLRTTEEDLVAADIYAAKHQAQRGGKRGKKKREMMLQQQKQQMKSQWNRPYDLHYPTDIDAFAASSESNSMFIKFLQKIGVENSSDESNPESPTSSYSRMSSAEPMETSPPPEAPDDENDAYRPHMSFAPPLGTKSSTQLLTTSPTVISEASTGEEAYMIRMRLSQQPNVIPIPPPPPPPEDNLIPSLPPGPSYEPVPIPSPPPPPPESLKPIYSSVIEGAPVRYERPSPPNQPYSAVISGAPVHYKQPDQSDLEMEDARPELTPKKKEKKEKTKPMSIGERMMAKMGYKKGEGLGKDNDGILEPLSLKIANRKTVVDSGPTVHVFTGGKRKREDEDGEFGKPSSVIVTWGCVDGVNFAEDADRSDGGIRQEMGDFGTIERIHVHLGSEASSKTVYIKFNSPLGALNAVNRFKEGFEFQGRTIRALYYDEDKFRRGNFDE</sequence>
<evidence type="ECO:0000313" key="2">
    <source>
        <dbReference type="Proteomes" id="UP000799755"/>
    </source>
</evidence>